<evidence type="ECO:0000256" key="1">
    <source>
        <dbReference type="SAM" id="Phobius"/>
    </source>
</evidence>
<reference evidence="3" key="1">
    <citation type="journal article" date="2019" name="Int. J. Syst. Evol. Microbiol.">
        <title>The Global Catalogue of Microorganisms (GCM) 10K type strain sequencing project: providing services to taxonomists for standard genome sequencing and annotation.</title>
        <authorList>
            <consortium name="The Broad Institute Genomics Platform"/>
            <consortium name="The Broad Institute Genome Sequencing Center for Infectious Disease"/>
            <person name="Wu L."/>
            <person name="Ma J."/>
        </authorList>
    </citation>
    <scope>NUCLEOTIDE SEQUENCE [LARGE SCALE GENOMIC DNA]</scope>
    <source>
        <strain evidence="3">JCM 16365</strain>
    </source>
</reference>
<name>A0ABP6BMK2_9MICO</name>
<evidence type="ECO:0000313" key="2">
    <source>
        <dbReference type="EMBL" id="GAA2574360.1"/>
    </source>
</evidence>
<evidence type="ECO:0000313" key="3">
    <source>
        <dbReference type="Proteomes" id="UP001500274"/>
    </source>
</evidence>
<keyword evidence="1" id="KW-0472">Membrane</keyword>
<organism evidence="2 3">
    <name type="scientific">Microbacterium binotii</name>
    <dbReference type="NCBI Taxonomy" id="462710"/>
    <lineage>
        <taxon>Bacteria</taxon>
        <taxon>Bacillati</taxon>
        <taxon>Actinomycetota</taxon>
        <taxon>Actinomycetes</taxon>
        <taxon>Micrococcales</taxon>
        <taxon>Microbacteriaceae</taxon>
        <taxon>Microbacterium</taxon>
    </lineage>
</organism>
<dbReference type="RefSeq" id="WP_344227688.1">
    <property type="nucleotide sequence ID" value="NZ_BAAARI010000008.1"/>
</dbReference>
<comment type="caution">
    <text evidence="2">The sequence shown here is derived from an EMBL/GenBank/DDBJ whole genome shotgun (WGS) entry which is preliminary data.</text>
</comment>
<accession>A0ABP6BMK2</accession>
<protein>
    <submittedName>
        <fullName evidence="2">Uncharacterized protein</fullName>
    </submittedName>
</protein>
<sequence>MSDQKQSWNSTYVAVAIPFLAIAATFWLTMDNIAVALPFFVLAMSFFVIGMTSKGGDSEKTDEAGDTEKE</sequence>
<gene>
    <name evidence="2" type="ORF">GCM10009862_11690</name>
</gene>
<feature type="transmembrane region" description="Helical" evidence="1">
    <location>
        <begin position="35"/>
        <end position="52"/>
    </location>
</feature>
<dbReference type="EMBL" id="BAAARI010000008">
    <property type="protein sequence ID" value="GAA2574360.1"/>
    <property type="molecule type" value="Genomic_DNA"/>
</dbReference>
<keyword evidence="1" id="KW-1133">Transmembrane helix</keyword>
<keyword evidence="1" id="KW-0812">Transmembrane</keyword>
<dbReference type="Proteomes" id="UP001500274">
    <property type="component" value="Unassembled WGS sequence"/>
</dbReference>
<proteinExistence type="predicted"/>
<feature type="transmembrane region" description="Helical" evidence="1">
    <location>
        <begin position="12"/>
        <end position="29"/>
    </location>
</feature>
<keyword evidence="3" id="KW-1185">Reference proteome</keyword>